<dbReference type="EMBL" id="SEWF01000006">
    <property type="protein sequence ID" value="RYU96678.1"/>
    <property type="molecule type" value="Genomic_DNA"/>
</dbReference>
<gene>
    <name evidence="2" type="ORF">EWM59_05880</name>
</gene>
<keyword evidence="1" id="KW-1133">Transmembrane helix</keyword>
<dbReference type="Proteomes" id="UP000293162">
    <property type="component" value="Unassembled WGS sequence"/>
</dbReference>
<proteinExistence type="predicted"/>
<keyword evidence="1" id="KW-0812">Transmembrane</keyword>
<accession>A0A4Q5M302</accession>
<evidence type="ECO:0000256" key="1">
    <source>
        <dbReference type="SAM" id="Phobius"/>
    </source>
</evidence>
<dbReference type="AlphaFoldDB" id="A0A4Q5M302"/>
<sequence>MIIESEDILLAHCKKLIEEKTGWGNSEKWANQDFEELSQRIFEVTAITLSPTTLKRIWGKVKYDSAPTITTLNTLAQFIGFEHWRAFRQSHFPKNGNTEPVTVQAHANGKTTKKANRPYLFSFILPLLLVLGVVSWYFLSKDQPTRSLIDPAYYTFSSKKIVAVGVPNSVVFDYDASKAPYDSVFIQQDWDPSKRVKVSKNQRQHTSVYYYPGSFQAKLVIGNQVVQEHNLFIQTDGWLPLINLKPVPVYFKQQEALNDGKLGLSVAQIQAQSISMKPTAPMAEYANLRDFGDIKTDNFVFETSIKNTYQEGASVCQFTDIGLLCEGTAIMIRLSAKGCISDNNIYFIDHNISGKEHDLSKFGADFKDFVKVRCESVNGKVKIFVDNLLAYEFPYQSPISKIMGITYRFQGTGLVDHVKLSKGDGKVAFEDRFER</sequence>
<feature type="transmembrane region" description="Helical" evidence="1">
    <location>
        <begin position="119"/>
        <end position="139"/>
    </location>
</feature>
<protein>
    <submittedName>
        <fullName evidence="2">Uncharacterized protein</fullName>
    </submittedName>
</protein>
<dbReference type="OrthoDB" id="639802at2"/>
<name>A0A4Q5M302_9BACT</name>
<comment type="caution">
    <text evidence="2">The sequence shown here is derived from an EMBL/GenBank/DDBJ whole genome shotgun (WGS) entry which is preliminary data.</text>
</comment>
<evidence type="ECO:0000313" key="2">
    <source>
        <dbReference type="EMBL" id="RYU96678.1"/>
    </source>
</evidence>
<organism evidence="2 3">
    <name type="scientific">Emticicia agri</name>
    <dbReference type="NCBI Taxonomy" id="2492393"/>
    <lineage>
        <taxon>Bacteria</taxon>
        <taxon>Pseudomonadati</taxon>
        <taxon>Bacteroidota</taxon>
        <taxon>Cytophagia</taxon>
        <taxon>Cytophagales</taxon>
        <taxon>Leadbetterellaceae</taxon>
        <taxon>Emticicia</taxon>
    </lineage>
</organism>
<keyword evidence="3" id="KW-1185">Reference proteome</keyword>
<reference evidence="2 3" key="1">
    <citation type="submission" date="2019-02" db="EMBL/GenBank/DDBJ databases">
        <title>Bacterial novel species Emticicia sp. 17J42-9 isolated from soil.</title>
        <authorList>
            <person name="Jung H.-Y."/>
        </authorList>
    </citation>
    <scope>NUCLEOTIDE SEQUENCE [LARGE SCALE GENOMIC DNA]</scope>
    <source>
        <strain evidence="2 3">17J42-9</strain>
    </source>
</reference>
<dbReference type="RefSeq" id="WP_130020012.1">
    <property type="nucleotide sequence ID" value="NZ_SEWF01000006.1"/>
</dbReference>
<evidence type="ECO:0000313" key="3">
    <source>
        <dbReference type="Proteomes" id="UP000293162"/>
    </source>
</evidence>
<keyword evidence="1" id="KW-0472">Membrane</keyword>